<evidence type="ECO:0000256" key="5">
    <source>
        <dbReference type="ARBA" id="ARBA00022692"/>
    </source>
</evidence>
<evidence type="ECO:0000256" key="10">
    <source>
        <dbReference type="ARBA" id="ARBA00023012"/>
    </source>
</evidence>
<dbReference type="EMBL" id="QMFB01000013">
    <property type="protein sequence ID" value="RAV19238.1"/>
    <property type="molecule type" value="Genomic_DNA"/>
</dbReference>
<dbReference type="InterPro" id="IPR003594">
    <property type="entry name" value="HATPase_dom"/>
</dbReference>
<dbReference type="PANTHER" id="PTHR34220:SF11">
    <property type="entry name" value="SENSOR PROTEIN KINASE HPTS"/>
    <property type="match status" value="1"/>
</dbReference>
<reference evidence="14 15" key="1">
    <citation type="journal article" date="2009" name="Int. J. Syst. Evol. Microbiol.">
        <title>Paenibacillus contaminans sp. nov., isolated from a contaminated laboratory plate.</title>
        <authorList>
            <person name="Chou J.H."/>
            <person name="Lee J.H."/>
            <person name="Lin M.C."/>
            <person name="Chang P.S."/>
            <person name="Arun A.B."/>
            <person name="Young C.C."/>
            <person name="Chen W.M."/>
        </authorList>
    </citation>
    <scope>NUCLEOTIDE SEQUENCE [LARGE SCALE GENOMIC DNA]</scope>
    <source>
        <strain evidence="14 15">CKOBP-6</strain>
    </source>
</reference>
<proteinExistence type="predicted"/>
<dbReference type="Pfam" id="PF06580">
    <property type="entry name" value="His_kinase"/>
    <property type="match status" value="1"/>
</dbReference>
<dbReference type="GO" id="GO:0005524">
    <property type="term" value="F:ATP binding"/>
    <property type="evidence" value="ECO:0007669"/>
    <property type="project" value="UniProtKB-KW"/>
</dbReference>
<evidence type="ECO:0000256" key="3">
    <source>
        <dbReference type="ARBA" id="ARBA00022553"/>
    </source>
</evidence>
<name>A0A329MI30_9BACL</name>
<dbReference type="InterPro" id="IPR010559">
    <property type="entry name" value="Sig_transdc_His_kin_internal"/>
</dbReference>
<comment type="caution">
    <text evidence="14">The sequence shown here is derived from an EMBL/GenBank/DDBJ whole genome shotgun (WGS) entry which is preliminary data.</text>
</comment>
<dbReference type="Pfam" id="PF02743">
    <property type="entry name" value="dCache_1"/>
    <property type="match status" value="1"/>
</dbReference>
<keyword evidence="4" id="KW-0808">Transferase</keyword>
<evidence type="ECO:0000256" key="11">
    <source>
        <dbReference type="ARBA" id="ARBA00023136"/>
    </source>
</evidence>
<dbReference type="SUPFAM" id="SSF55874">
    <property type="entry name" value="ATPase domain of HSP90 chaperone/DNA topoisomerase II/histidine kinase"/>
    <property type="match status" value="1"/>
</dbReference>
<sequence>MHSMRWSLKRKLILVIIISLFLPFLLLGYLWYNRTERTIEQNAANYSRLLLEQTNNSMNAYLTELDRLAIPFLLHPAIQSFLHLKSDDYYGQFELEKKVRSELYKNLYSSRNDIYKFTLIMNEKLYLSSRDFILDERNRSYLKLLDLDRPGTEFTIEGVNRVEGLPLITAYKVIYDPNQPMNKGVLIVDLKLNKFTELMSSLKLDGFGQAYLLNNRGEYIYHPNQELIGKAAESSNLSGLAGRSGFMTIGSGANRSMISYRTSELTNWTIVFEMPMKYLTAELEQLRTMAFIIFGCIAAVALLLLGSFTFYLIKSLSFVQLLMKRAEAGNLNVRAPEKSKDEIGMLYRSFNTMMDEYRRLIHVEHTSQLKAKEMQVRQKESMLTALQSQINPHFLYNTLGTIHSYANLAGVQPISRMVTNLADIFRYSMDSDAQVVSLWSEIQYIRTYFEIQQERYEDLHTEIEVAEEPRLREIPCIKLMLQPLVENALIHGYQDYQLSPDYIGIFGISTDAGYEIRVIDKGRGMPPEEREQFNHLFHYLTDYNILESDRRPASGSIGLYNVHKRLRLVYGEPYGLWIEKSDVEGTVFRVLVPSDNEAG</sequence>
<dbReference type="SMART" id="SM00304">
    <property type="entry name" value="HAMP"/>
    <property type="match status" value="1"/>
</dbReference>
<accession>A0A329MI30</accession>
<keyword evidence="11 12" id="KW-0472">Membrane</keyword>
<organism evidence="14 15">
    <name type="scientific">Paenibacillus contaminans</name>
    <dbReference type="NCBI Taxonomy" id="450362"/>
    <lineage>
        <taxon>Bacteria</taxon>
        <taxon>Bacillati</taxon>
        <taxon>Bacillota</taxon>
        <taxon>Bacilli</taxon>
        <taxon>Bacillales</taxon>
        <taxon>Paenibacillaceae</taxon>
        <taxon>Paenibacillus</taxon>
    </lineage>
</organism>
<keyword evidence="8" id="KW-0067">ATP-binding</keyword>
<evidence type="ECO:0000256" key="7">
    <source>
        <dbReference type="ARBA" id="ARBA00022777"/>
    </source>
</evidence>
<feature type="transmembrane region" description="Helical" evidence="12">
    <location>
        <begin position="12"/>
        <end position="32"/>
    </location>
</feature>
<keyword evidence="9 12" id="KW-1133">Transmembrane helix</keyword>
<dbReference type="GO" id="GO:0000155">
    <property type="term" value="F:phosphorelay sensor kinase activity"/>
    <property type="evidence" value="ECO:0007669"/>
    <property type="project" value="InterPro"/>
</dbReference>
<dbReference type="CDD" id="cd12912">
    <property type="entry name" value="PDC2_MCP_like"/>
    <property type="match status" value="1"/>
</dbReference>
<keyword evidence="5 12" id="KW-0812">Transmembrane</keyword>
<evidence type="ECO:0000313" key="14">
    <source>
        <dbReference type="EMBL" id="RAV19238.1"/>
    </source>
</evidence>
<evidence type="ECO:0000256" key="4">
    <source>
        <dbReference type="ARBA" id="ARBA00022679"/>
    </source>
</evidence>
<dbReference type="Proteomes" id="UP000250369">
    <property type="component" value="Unassembled WGS sequence"/>
</dbReference>
<evidence type="ECO:0000259" key="13">
    <source>
        <dbReference type="PROSITE" id="PS50885"/>
    </source>
</evidence>
<dbReference type="PANTHER" id="PTHR34220">
    <property type="entry name" value="SENSOR HISTIDINE KINASE YPDA"/>
    <property type="match status" value="1"/>
</dbReference>
<protein>
    <recommendedName>
        <fullName evidence="13">HAMP domain-containing protein</fullName>
    </recommendedName>
</protein>
<dbReference type="InterPro" id="IPR003660">
    <property type="entry name" value="HAMP_dom"/>
</dbReference>
<evidence type="ECO:0000256" key="9">
    <source>
        <dbReference type="ARBA" id="ARBA00022989"/>
    </source>
</evidence>
<evidence type="ECO:0000256" key="2">
    <source>
        <dbReference type="ARBA" id="ARBA00022475"/>
    </source>
</evidence>
<keyword evidence="3" id="KW-0597">Phosphoprotein</keyword>
<dbReference type="Gene3D" id="3.30.565.10">
    <property type="entry name" value="Histidine kinase-like ATPase, C-terminal domain"/>
    <property type="match status" value="1"/>
</dbReference>
<dbReference type="Pfam" id="PF00672">
    <property type="entry name" value="HAMP"/>
    <property type="match status" value="1"/>
</dbReference>
<dbReference type="CDD" id="cd06225">
    <property type="entry name" value="HAMP"/>
    <property type="match status" value="1"/>
</dbReference>
<dbReference type="Gene3D" id="3.30.450.20">
    <property type="entry name" value="PAS domain"/>
    <property type="match status" value="1"/>
</dbReference>
<dbReference type="InterPro" id="IPR050640">
    <property type="entry name" value="Bact_2-comp_sensor_kinase"/>
</dbReference>
<evidence type="ECO:0000256" key="1">
    <source>
        <dbReference type="ARBA" id="ARBA00004651"/>
    </source>
</evidence>
<gene>
    <name evidence="14" type="ORF">DQG23_22140</name>
</gene>
<feature type="transmembrane region" description="Helical" evidence="12">
    <location>
        <begin position="289"/>
        <end position="313"/>
    </location>
</feature>
<dbReference type="InterPro" id="IPR036890">
    <property type="entry name" value="HATPase_C_sf"/>
</dbReference>
<dbReference type="Pfam" id="PF02518">
    <property type="entry name" value="HATPase_c"/>
    <property type="match status" value="1"/>
</dbReference>
<evidence type="ECO:0000256" key="12">
    <source>
        <dbReference type="SAM" id="Phobius"/>
    </source>
</evidence>
<dbReference type="PROSITE" id="PS50885">
    <property type="entry name" value="HAMP"/>
    <property type="match status" value="1"/>
</dbReference>
<dbReference type="GO" id="GO:0005886">
    <property type="term" value="C:plasma membrane"/>
    <property type="evidence" value="ECO:0007669"/>
    <property type="project" value="UniProtKB-SubCell"/>
</dbReference>
<dbReference type="SMART" id="SM00387">
    <property type="entry name" value="HATPase_c"/>
    <property type="match status" value="1"/>
</dbReference>
<evidence type="ECO:0000313" key="15">
    <source>
        <dbReference type="Proteomes" id="UP000250369"/>
    </source>
</evidence>
<dbReference type="AlphaFoldDB" id="A0A329MI30"/>
<keyword evidence="15" id="KW-1185">Reference proteome</keyword>
<dbReference type="SUPFAM" id="SSF158472">
    <property type="entry name" value="HAMP domain-like"/>
    <property type="match status" value="1"/>
</dbReference>
<feature type="domain" description="HAMP" evidence="13">
    <location>
        <begin position="323"/>
        <end position="362"/>
    </location>
</feature>
<dbReference type="InterPro" id="IPR033479">
    <property type="entry name" value="dCache_1"/>
</dbReference>
<keyword evidence="6" id="KW-0547">Nucleotide-binding</keyword>
<comment type="subcellular location">
    <subcellularLocation>
        <location evidence="1">Cell membrane</location>
        <topology evidence="1">Multi-pass membrane protein</topology>
    </subcellularLocation>
</comment>
<evidence type="ECO:0000256" key="8">
    <source>
        <dbReference type="ARBA" id="ARBA00022840"/>
    </source>
</evidence>
<keyword evidence="7" id="KW-0418">Kinase</keyword>
<keyword evidence="2" id="KW-1003">Cell membrane</keyword>
<keyword evidence="10" id="KW-0902">Two-component regulatory system</keyword>
<dbReference type="Gene3D" id="6.10.340.10">
    <property type="match status" value="1"/>
</dbReference>
<evidence type="ECO:0000256" key="6">
    <source>
        <dbReference type="ARBA" id="ARBA00022741"/>
    </source>
</evidence>